<organism evidence="1">
    <name type="scientific">marine sediment metagenome</name>
    <dbReference type="NCBI Taxonomy" id="412755"/>
    <lineage>
        <taxon>unclassified sequences</taxon>
        <taxon>metagenomes</taxon>
        <taxon>ecological metagenomes</taxon>
    </lineage>
</organism>
<protein>
    <recommendedName>
        <fullName evidence="2">DNA methylase N-4/N-6 domain-containing protein</fullName>
    </recommendedName>
</protein>
<evidence type="ECO:0008006" key="2">
    <source>
        <dbReference type="Google" id="ProtNLM"/>
    </source>
</evidence>
<comment type="caution">
    <text evidence="1">The sequence shown here is derived from an EMBL/GenBank/DDBJ whole genome shotgun (WGS) entry which is preliminary data.</text>
</comment>
<evidence type="ECO:0000313" key="1">
    <source>
        <dbReference type="EMBL" id="GAI84793.1"/>
    </source>
</evidence>
<proteinExistence type="predicted"/>
<dbReference type="Gene3D" id="3.40.50.150">
    <property type="entry name" value="Vaccinia Virus protein VP39"/>
    <property type="match status" value="1"/>
</dbReference>
<reference evidence="1" key="1">
    <citation type="journal article" date="2014" name="Front. Microbiol.">
        <title>High frequency of phylogenetically diverse reductive dehalogenase-homologous genes in deep subseafloor sedimentary metagenomes.</title>
        <authorList>
            <person name="Kawai M."/>
            <person name="Futagami T."/>
            <person name="Toyoda A."/>
            <person name="Takaki Y."/>
            <person name="Nishi S."/>
            <person name="Hori S."/>
            <person name="Arai W."/>
            <person name="Tsubouchi T."/>
            <person name="Morono Y."/>
            <person name="Uchiyama I."/>
            <person name="Ito T."/>
            <person name="Fujiyama A."/>
            <person name="Inagaki F."/>
            <person name="Takami H."/>
        </authorList>
    </citation>
    <scope>NUCLEOTIDE SEQUENCE</scope>
    <source>
        <strain evidence="1">Expedition CK06-06</strain>
    </source>
</reference>
<accession>X1RVT8</accession>
<sequence length="237" mass="28190">AEEMHESQGTISNIIQTFIKNPELQFFNKSFKPYIYNIWRLAETDAETDGWHKFPRTFMSSLLYYFTEPFDTIYDPFASNGVTIDMCKKHYRRYYCSDLIVPSGREGDMKQWDIRNGLPDELNYVKPNLVFLNLLGEQSETIHVNNFLEKLISKKINRITIISQMVPEDSYFPIFESHRVIGTKYKIQMRCLLPYRVPVYEDKQLDINIEIAKKEGRCLTNFRDLVVWEIIKKKKEK</sequence>
<gene>
    <name evidence="1" type="ORF">S12H4_14888</name>
</gene>
<dbReference type="AlphaFoldDB" id="X1RVT8"/>
<dbReference type="EMBL" id="BARW01007119">
    <property type="protein sequence ID" value="GAI84793.1"/>
    <property type="molecule type" value="Genomic_DNA"/>
</dbReference>
<name>X1RVT8_9ZZZZ</name>
<feature type="non-terminal residue" evidence="1">
    <location>
        <position position="1"/>
    </location>
</feature>
<dbReference type="InterPro" id="IPR029063">
    <property type="entry name" value="SAM-dependent_MTases_sf"/>
</dbReference>